<evidence type="ECO:0000313" key="3">
    <source>
        <dbReference type="Proteomes" id="UP000233120"/>
    </source>
</evidence>
<evidence type="ECO:0000256" key="1">
    <source>
        <dbReference type="SAM" id="SignalP"/>
    </source>
</evidence>
<feature type="chain" id="PRO_5014356352" evidence="1">
    <location>
        <begin position="17"/>
        <end position="74"/>
    </location>
</feature>
<dbReference type="OMA" id="QCIQITQ"/>
<organism evidence="2 3">
    <name type="scientific">Macaca nemestrina</name>
    <name type="common">Pig-tailed macaque</name>
    <dbReference type="NCBI Taxonomy" id="9545"/>
    <lineage>
        <taxon>Eukaryota</taxon>
        <taxon>Metazoa</taxon>
        <taxon>Chordata</taxon>
        <taxon>Craniata</taxon>
        <taxon>Vertebrata</taxon>
        <taxon>Euteleostomi</taxon>
        <taxon>Mammalia</taxon>
        <taxon>Eutheria</taxon>
        <taxon>Euarchontoglires</taxon>
        <taxon>Primates</taxon>
        <taxon>Haplorrhini</taxon>
        <taxon>Catarrhini</taxon>
        <taxon>Cercopithecidae</taxon>
        <taxon>Cercopithecinae</taxon>
        <taxon>Macaca</taxon>
    </lineage>
</organism>
<sequence length="74" mass="8518">MTSLHLQHFIVQMSLANLTVFGQCCIFSKREILPASSSLIRILQCIQITQLLFLRHTWPPSDNFIKHIFSPGCF</sequence>
<dbReference type="AlphaFoldDB" id="A0A2K6B5G0"/>
<keyword evidence="3" id="KW-1185">Reference proteome</keyword>
<dbReference type="Ensembl" id="ENSMNET00000030640.1">
    <property type="protein sequence ID" value="ENSMNEP00000006641.1"/>
    <property type="gene ID" value="ENSMNEG00000027734.1"/>
</dbReference>
<dbReference type="Bgee" id="ENSMNEG00000027734">
    <property type="expression patterns" value="Expressed in cerebellum and 3 other cell types or tissues"/>
</dbReference>
<name>A0A2K6B5G0_MACNE</name>
<reference evidence="2" key="1">
    <citation type="submission" date="2025-08" db="UniProtKB">
        <authorList>
            <consortium name="Ensembl"/>
        </authorList>
    </citation>
    <scope>IDENTIFICATION</scope>
</reference>
<keyword evidence="1" id="KW-0732">Signal</keyword>
<proteinExistence type="predicted"/>
<reference evidence="2" key="2">
    <citation type="submission" date="2025-09" db="UniProtKB">
        <authorList>
            <consortium name="Ensembl"/>
        </authorList>
    </citation>
    <scope>IDENTIFICATION</scope>
</reference>
<feature type="signal peptide" evidence="1">
    <location>
        <begin position="1"/>
        <end position="16"/>
    </location>
</feature>
<dbReference type="GeneTree" id="ENSGT00900000143593"/>
<protein>
    <submittedName>
        <fullName evidence="2">Uncharacterized protein</fullName>
    </submittedName>
</protein>
<accession>A0A2K6B5G0</accession>
<dbReference type="Proteomes" id="UP000233120">
    <property type="component" value="Unassembled WGS sequence"/>
</dbReference>
<evidence type="ECO:0000313" key="2">
    <source>
        <dbReference type="Ensembl" id="ENSMNEP00000006641.1"/>
    </source>
</evidence>